<comment type="caution">
    <text evidence="1">The sequence shown here is derived from an EMBL/GenBank/DDBJ whole genome shotgun (WGS) entry which is preliminary data.</text>
</comment>
<organism evidence="1 2">
    <name type="scientific">Eretmocerus hayati</name>
    <dbReference type="NCBI Taxonomy" id="131215"/>
    <lineage>
        <taxon>Eukaryota</taxon>
        <taxon>Metazoa</taxon>
        <taxon>Ecdysozoa</taxon>
        <taxon>Arthropoda</taxon>
        <taxon>Hexapoda</taxon>
        <taxon>Insecta</taxon>
        <taxon>Pterygota</taxon>
        <taxon>Neoptera</taxon>
        <taxon>Endopterygota</taxon>
        <taxon>Hymenoptera</taxon>
        <taxon>Apocrita</taxon>
        <taxon>Proctotrupomorpha</taxon>
        <taxon>Chalcidoidea</taxon>
        <taxon>Aphelinidae</taxon>
        <taxon>Aphelininae</taxon>
        <taxon>Eretmocerus</taxon>
    </lineage>
</organism>
<dbReference type="EMBL" id="CM056744">
    <property type="protein sequence ID" value="KAJ8665586.1"/>
    <property type="molecule type" value="Genomic_DNA"/>
</dbReference>
<name>A0ACC2N3G8_9HYME</name>
<evidence type="ECO:0000313" key="1">
    <source>
        <dbReference type="EMBL" id="KAJ8665586.1"/>
    </source>
</evidence>
<protein>
    <submittedName>
        <fullName evidence="1">Uncharacterized protein</fullName>
    </submittedName>
</protein>
<keyword evidence="2" id="KW-1185">Reference proteome</keyword>
<dbReference type="Proteomes" id="UP001239111">
    <property type="component" value="Chromosome 4"/>
</dbReference>
<evidence type="ECO:0000313" key="2">
    <source>
        <dbReference type="Proteomes" id="UP001239111"/>
    </source>
</evidence>
<reference evidence="1" key="1">
    <citation type="submission" date="2023-04" db="EMBL/GenBank/DDBJ databases">
        <title>A chromosome-level genome assembly of the parasitoid wasp Eretmocerus hayati.</title>
        <authorList>
            <person name="Zhong Y."/>
            <person name="Liu S."/>
            <person name="Liu Y."/>
        </authorList>
    </citation>
    <scope>NUCLEOTIDE SEQUENCE</scope>
    <source>
        <strain evidence="1">ZJU_SS_LIU_2023</strain>
    </source>
</reference>
<gene>
    <name evidence="1" type="ORF">QAD02_007248</name>
</gene>
<proteinExistence type="predicted"/>
<accession>A0ACC2N3G8</accession>
<sequence>MGSRAQKRKSTPLSNQQGAQTKKKPGKTPARTPEQILAASLGREVLSSDGGVKPRANKVWTDARDLDSSVTAINLYFKVYQNRHSLYVDYCDAKGIDPAPHLNKIGLISRCETSEQEFLSEPETDNSDDEVDESEVKKVGRPWLFEIVLEKDVWNKISPMKEADGKEAIKQILREGWRDIIVDSLYEQKGVCCPYVFSHHNFSSAGPYSTIQGMCSDKDCLAPIELVCPVEPTCEGGALFNVETIYVGKFFHKKSRPLAGQARENAKAQLLHETAAKFQKELAGSAVANPGQPLPPTISPLPVLRNARREGIFENLKLDAKKSMWENLNGMLYFTEYGPFFITRLIGYNRFYAVYQSPGQIETARYVIIALKLGVKIDTSGGMISKINHEPGDERDCLLTIMIAVYDGKTYPLSQFASECNTIPHLELWLKGGYLGQGGPIPPCAVSDMSKALQGAIASVFNGMTYKQYLNSCMEYLVYGTTIKLRFQLRIDISHLIGAVVDWACFDPKKNGASQKNFYCACVGVISNCTDLATLSTILKYIFIVGSSQEVNAIRSIPASNRTVNDFFKKLKGEARQELEAGNQRQTSKQQSSSIRVSIANAFVNEDFVNRLLGLCNEMVCWTGLMNGYFGNTIIRAISSDLEIYFKHIKEELLENGQRLRCDRWIAVHSSDITNSLKRDRPALEDAARQKELAAKANARIQAAQKLGDDLEHLREEEHWKAKNLSTDPSDHLSGGISEESAVQ</sequence>